<dbReference type="PANTHER" id="PTHR30487:SF0">
    <property type="entry name" value="PREPILIN LEADER PEPTIDASE_N-METHYLTRANSFERASE-RELATED"/>
    <property type="match status" value="1"/>
</dbReference>
<feature type="transmembrane region" description="Helical" evidence="3">
    <location>
        <begin position="44"/>
        <end position="61"/>
    </location>
</feature>
<evidence type="ECO:0000313" key="5">
    <source>
        <dbReference type="EMBL" id="BBF93167.1"/>
    </source>
</evidence>
<feature type="domain" description="Prepilin type IV endopeptidase peptidase" evidence="4">
    <location>
        <begin position="49"/>
        <end position="160"/>
    </location>
</feature>
<sequence length="208" mass="21586">MTTETSDTPAPRLLHRARGATLPAIAAGAAAVVSIFAVPGLAGWLGAGLAAIMVAIAAIDARRFIIPDPLNAAALLLGLVHAVAAAGAMGDDVVQALAAAALRGGVLGLMFLALREIHLRLRGREGLGLGDVKLAAVAGVWLGWLVMPLAVEIAALSALAAYSVRHALLRRRGQRRRLRPTGRLPFGLFLAPAVWLGWLIEATLPVVY</sequence>
<evidence type="ECO:0000256" key="2">
    <source>
        <dbReference type="RuleBase" id="RU003793"/>
    </source>
</evidence>
<comment type="similarity">
    <text evidence="1 2">Belongs to the peptidase A24 family.</text>
</comment>
<gene>
    <name evidence="5" type="ORF">BLTE_18520</name>
</gene>
<keyword evidence="3" id="KW-1133">Transmembrane helix</keyword>
<feature type="transmembrane region" description="Helical" evidence="3">
    <location>
        <begin position="181"/>
        <end position="200"/>
    </location>
</feature>
<dbReference type="Proteomes" id="UP000266934">
    <property type="component" value="Chromosome"/>
</dbReference>
<evidence type="ECO:0000259" key="4">
    <source>
        <dbReference type="Pfam" id="PF01478"/>
    </source>
</evidence>
<dbReference type="GO" id="GO:0005886">
    <property type="term" value="C:plasma membrane"/>
    <property type="evidence" value="ECO:0007669"/>
    <property type="project" value="TreeGrafter"/>
</dbReference>
<feature type="transmembrane region" description="Helical" evidence="3">
    <location>
        <begin position="73"/>
        <end position="90"/>
    </location>
</feature>
<protein>
    <submittedName>
        <fullName evidence="5">Prepilin peptidase</fullName>
    </submittedName>
</protein>
<dbReference type="RefSeq" id="WP_126399606.1">
    <property type="nucleotide sequence ID" value="NZ_AP018907.1"/>
</dbReference>
<dbReference type="AlphaFoldDB" id="A0A348G0T4"/>
<keyword evidence="3" id="KW-0472">Membrane</keyword>
<organism evidence="5 6">
    <name type="scientific">Blastochloris tepida</name>
    <dbReference type="NCBI Taxonomy" id="2233851"/>
    <lineage>
        <taxon>Bacteria</taxon>
        <taxon>Pseudomonadati</taxon>
        <taxon>Pseudomonadota</taxon>
        <taxon>Alphaproteobacteria</taxon>
        <taxon>Hyphomicrobiales</taxon>
        <taxon>Blastochloridaceae</taxon>
        <taxon>Blastochloris</taxon>
    </lineage>
</organism>
<dbReference type="GO" id="GO:0004190">
    <property type="term" value="F:aspartic-type endopeptidase activity"/>
    <property type="evidence" value="ECO:0007669"/>
    <property type="project" value="InterPro"/>
</dbReference>
<dbReference type="EMBL" id="AP018907">
    <property type="protein sequence ID" value="BBF93167.1"/>
    <property type="molecule type" value="Genomic_DNA"/>
</dbReference>
<dbReference type="KEGG" id="blag:BLTE_18520"/>
<dbReference type="InterPro" id="IPR014032">
    <property type="entry name" value="Peptidase_A24A_bac"/>
</dbReference>
<name>A0A348G0T4_9HYPH</name>
<dbReference type="InterPro" id="IPR000045">
    <property type="entry name" value="Prepilin_IV_endopep_pep"/>
</dbReference>
<proteinExistence type="inferred from homology"/>
<dbReference type="Pfam" id="PF01478">
    <property type="entry name" value="Peptidase_A24"/>
    <property type="match status" value="1"/>
</dbReference>
<evidence type="ECO:0000256" key="3">
    <source>
        <dbReference type="SAM" id="Phobius"/>
    </source>
</evidence>
<keyword evidence="6" id="KW-1185">Reference proteome</keyword>
<reference evidence="5 6" key="1">
    <citation type="submission" date="2018-08" db="EMBL/GenBank/DDBJ databases">
        <title>Complete genome sequencing of Blastochloris tepida GI.</title>
        <authorList>
            <person name="Tsukatani Y."/>
            <person name="Mori H."/>
        </authorList>
    </citation>
    <scope>NUCLEOTIDE SEQUENCE [LARGE SCALE GENOMIC DNA]</scope>
    <source>
        <strain evidence="5 6">GI</strain>
    </source>
</reference>
<dbReference type="InterPro" id="IPR050882">
    <property type="entry name" value="Prepilin_peptidase/N-MTase"/>
</dbReference>
<dbReference type="PANTHER" id="PTHR30487">
    <property type="entry name" value="TYPE 4 PREPILIN-LIKE PROTEINS LEADER PEPTIDE-PROCESSING ENZYME"/>
    <property type="match status" value="1"/>
</dbReference>
<evidence type="ECO:0000313" key="6">
    <source>
        <dbReference type="Proteomes" id="UP000266934"/>
    </source>
</evidence>
<dbReference type="Gene3D" id="1.20.120.1220">
    <property type="match status" value="1"/>
</dbReference>
<accession>A0A348G0T4</accession>
<dbReference type="GO" id="GO:0006465">
    <property type="term" value="P:signal peptide processing"/>
    <property type="evidence" value="ECO:0007669"/>
    <property type="project" value="TreeGrafter"/>
</dbReference>
<keyword evidence="3" id="KW-0812">Transmembrane</keyword>
<evidence type="ECO:0000256" key="1">
    <source>
        <dbReference type="ARBA" id="ARBA00005801"/>
    </source>
</evidence>
<dbReference type="PRINTS" id="PR00864">
    <property type="entry name" value="PREPILNPTASE"/>
</dbReference>